<evidence type="ECO:0000256" key="1">
    <source>
        <dbReference type="ARBA" id="ARBA00000966"/>
    </source>
</evidence>
<evidence type="ECO:0000259" key="7">
    <source>
        <dbReference type="Pfam" id="PF00150"/>
    </source>
</evidence>
<evidence type="ECO:0000256" key="3">
    <source>
        <dbReference type="ARBA" id="ARBA00012601"/>
    </source>
</evidence>
<dbReference type="PANTHER" id="PTHR34142:SF5">
    <property type="entry name" value="CBM1 DOMAIN-CONTAINING PROTEIN"/>
    <property type="match status" value="1"/>
</dbReference>
<evidence type="ECO:0000256" key="2">
    <source>
        <dbReference type="ARBA" id="ARBA00005641"/>
    </source>
</evidence>
<dbReference type="GO" id="GO:0009251">
    <property type="term" value="P:glucan catabolic process"/>
    <property type="evidence" value="ECO:0007669"/>
    <property type="project" value="TreeGrafter"/>
</dbReference>
<dbReference type="Proteomes" id="UP000235786">
    <property type="component" value="Unassembled WGS sequence"/>
</dbReference>
<dbReference type="EMBL" id="KZ613943">
    <property type="protein sequence ID" value="PMD42616.1"/>
    <property type="molecule type" value="Genomic_DNA"/>
</dbReference>
<evidence type="ECO:0000313" key="9">
    <source>
        <dbReference type="Proteomes" id="UP000235786"/>
    </source>
</evidence>
<comment type="similarity">
    <text evidence="2 6">Belongs to the glycosyl hydrolase 5 (cellulase A) family.</text>
</comment>
<evidence type="ECO:0000313" key="8">
    <source>
        <dbReference type="EMBL" id="PMD42616.1"/>
    </source>
</evidence>
<proteinExistence type="inferred from homology"/>
<comment type="catalytic activity">
    <reaction evidence="1">
        <text>Endohydrolysis of (1-&gt;4)-beta-D-glucosidic linkages in cellulose, lichenin and cereal beta-D-glucans.</text>
        <dbReference type="EC" id="3.2.1.4"/>
    </reaction>
</comment>
<feature type="non-terminal residue" evidence="8">
    <location>
        <position position="1"/>
    </location>
</feature>
<dbReference type="STRING" id="1149755.A0A2J6RVT5"/>
<dbReference type="InterPro" id="IPR018087">
    <property type="entry name" value="Glyco_hydro_5_CS"/>
</dbReference>
<dbReference type="AlphaFoldDB" id="A0A2J6RVT5"/>
<name>A0A2J6RVT5_HYAVF</name>
<dbReference type="PROSITE" id="PS00659">
    <property type="entry name" value="GLYCOSYL_HYDROL_F5"/>
    <property type="match status" value="1"/>
</dbReference>
<protein>
    <recommendedName>
        <fullName evidence="3">cellulase</fullName>
        <ecNumber evidence="3">3.2.1.4</ecNumber>
    </recommendedName>
</protein>
<dbReference type="Pfam" id="PF00150">
    <property type="entry name" value="Cellulase"/>
    <property type="match status" value="1"/>
</dbReference>
<sequence>PPPTAGKVTLSGISLSGFENGCTNQGTCDLTQIQSPMGAAYNATGQMAHFVKDDGFNTFRLPVSWQYLVNSQYYASAVLNPTNFAAYDQLVQACLKTGAYCVIDLHNYGRFNGYLIGDSGGEISDALFASFWAAIAAKYAGEPYVIFGLMNEVSPTTSTTYYVSMKYWAETLQTAVIAIRSAGALFNPILLRGTDWTGTTAFVPATFDALANITDSGASQGLLIFDIQKYLDAAGTGTSTECISSYITDAFAPAAQWLRCHGRQALLTQIGGGNTNSCLEYMCPVIDFLNANSDVFVGYLGWASGDTGLSPTLDLTPGDNKNGWVDQLLVQGCLKP</sequence>
<evidence type="ECO:0000256" key="6">
    <source>
        <dbReference type="RuleBase" id="RU361153"/>
    </source>
</evidence>
<dbReference type="OrthoDB" id="3558557at2759"/>
<dbReference type="GO" id="GO:0008810">
    <property type="term" value="F:cellulase activity"/>
    <property type="evidence" value="ECO:0007669"/>
    <property type="project" value="UniProtKB-EC"/>
</dbReference>
<gene>
    <name evidence="8" type="ORF">L207DRAFT_424997</name>
</gene>
<organism evidence="8 9">
    <name type="scientific">Hyaloscypha variabilis (strain UAMH 11265 / GT02V1 / F)</name>
    <name type="common">Meliniomyces variabilis</name>
    <dbReference type="NCBI Taxonomy" id="1149755"/>
    <lineage>
        <taxon>Eukaryota</taxon>
        <taxon>Fungi</taxon>
        <taxon>Dikarya</taxon>
        <taxon>Ascomycota</taxon>
        <taxon>Pezizomycotina</taxon>
        <taxon>Leotiomycetes</taxon>
        <taxon>Helotiales</taxon>
        <taxon>Hyaloscyphaceae</taxon>
        <taxon>Hyaloscypha</taxon>
        <taxon>Hyaloscypha variabilis</taxon>
    </lineage>
</organism>
<dbReference type="InterPro" id="IPR001547">
    <property type="entry name" value="Glyco_hydro_5"/>
</dbReference>
<dbReference type="SUPFAM" id="SSF51445">
    <property type="entry name" value="(Trans)glycosidases"/>
    <property type="match status" value="1"/>
</dbReference>
<keyword evidence="4 6" id="KW-0378">Hydrolase</keyword>
<keyword evidence="9" id="KW-1185">Reference proteome</keyword>
<dbReference type="InterPro" id="IPR017853">
    <property type="entry name" value="GH"/>
</dbReference>
<feature type="domain" description="Glycoside hydrolase family 5" evidence="7">
    <location>
        <begin position="30"/>
        <end position="303"/>
    </location>
</feature>
<accession>A0A2J6RVT5</accession>
<reference evidence="8 9" key="1">
    <citation type="submission" date="2016-04" db="EMBL/GenBank/DDBJ databases">
        <title>A degradative enzymes factory behind the ericoid mycorrhizal symbiosis.</title>
        <authorList>
            <consortium name="DOE Joint Genome Institute"/>
            <person name="Martino E."/>
            <person name="Morin E."/>
            <person name="Grelet G."/>
            <person name="Kuo A."/>
            <person name="Kohler A."/>
            <person name="Daghino S."/>
            <person name="Barry K."/>
            <person name="Choi C."/>
            <person name="Cichocki N."/>
            <person name="Clum A."/>
            <person name="Copeland A."/>
            <person name="Hainaut M."/>
            <person name="Haridas S."/>
            <person name="Labutti K."/>
            <person name="Lindquist E."/>
            <person name="Lipzen A."/>
            <person name="Khouja H.-R."/>
            <person name="Murat C."/>
            <person name="Ohm R."/>
            <person name="Olson A."/>
            <person name="Spatafora J."/>
            <person name="Veneault-Fourrey C."/>
            <person name="Henrissat B."/>
            <person name="Grigoriev I."/>
            <person name="Martin F."/>
            <person name="Perotto S."/>
        </authorList>
    </citation>
    <scope>NUCLEOTIDE SEQUENCE [LARGE SCALE GENOMIC DNA]</scope>
    <source>
        <strain evidence="8 9">F</strain>
    </source>
</reference>
<evidence type="ECO:0000256" key="5">
    <source>
        <dbReference type="ARBA" id="ARBA00023295"/>
    </source>
</evidence>
<keyword evidence="5 6" id="KW-0326">Glycosidase</keyword>
<evidence type="ECO:0000256" key="4">
    <source>
        <dbReference type="ARBA" id="ARBA00022801"/>
    </source>
</evidence>
<dbReference type="EC" id="3.2.1.4" evidence="3"/>
<dbReference type="Gene3D" id="3.20.20.80">
    <property type="entry name" value="Glycosidases"/>
    <property type="match status" value="1"/>
</dbReference>
<dbReference type="PANTHER" id="PTHR34142">
    <property type="entry name" value="ENDO-BETA-1,4-GLUCANASE A"/>
    <property type="match status" value="1"/>
</dbReference>